<evidence type="ECO:0008006" key="3">
    <source>
        <dbReference type="Google" id="ProtNLM"/>
    </source>
</evidence>
<protein>
    <recommendedName>
        <fullName evidence="3">Bacterial transcriptional activator domain-containing protein</fullName>
    </recommendedName>
</protein>
<evidence type="ECO:0000313" key="2">
    <source>
        <dbReference type="Proteomes" id="UP001524587"/>
    </source>
</evidence>
<accession>A0ABT1WBE2</accession>
<organism evidence="1 2">
    <name type="scientific">Endosaccharibacter trunci</name>
    <dbReference type="NCBI Taxonomy" id="2812733"/>
    <lineage>
        <taxon>Bacteria</taxon>
        <taxon>Pseudomonadati</taxon>
        <taxon>Pseudomonadota</taxon>
        <taxon>Alphaproteobacteria</taxon>
        <taxon>Acetobacterales</taxon>
        <taxon>Acetobacteraceae</taxon>
        <taxon>Endosaccharibacter</taxon>
    </lineage>
</organism>
<gene>
    <name evidence="1" type="ORF">NFI95_13400</name>
</gene>
<comment type="caution">
    <text evidence="1">The sequence shown here is derived from an EMBL/GenBank/DDBJ whole genome shotgun (WGS) entry which is preliminary data.</text>
</comment>
<proteinExistence type="predicted"/>
<dbReference type="RefSeq" id="WP_422864920.1">
    <property type="nucleotide sequence ID" value="NZ_JAMSKV010000012.1"/>
</dbReference>
<dbReference type="EMBL" id="JAMSKV010000012">
    <property type="protein sequence ID" value="MCQ8279436.1"/>
    <property type="molecule type" value="Genomic_DNA"/>
</dbReference>
<dbReference type="Proteomes" id="UP001524587">
    <property type="component" value="Unassembled WGS sequence"/>
</dbReference>
<evidence type="ECO:0000313" key="1">
    <source>
        <dbReference type="EMBL" id="MCQ8279436.1"/>
    </source>
</evidence>
<keyword evidence="2" id="KW-1185">Reference proteome</keyword>
<name>A0ABT1WBE2_9PROT</name>
<reference evidence="1 2" key="1">
    <citation type="submission" date="2022-06" db="EMBL/GenBank/DDBJ databases">
        <title>Endosaccharibacter gen. nov., sp. nov., endophytic bacteria isolated from sugarcane.</title>
        <authorList>
            <person name="Pitiwittayakul N."/>
            <person name="Yukphan P."/>
            <person name="Charoenyingcharoen P."/>
            <person name="Tanasupawat S."/>
        </authorList>
    </citation>
    <scope>NUCLEOTIDE SEQUENCE [LARGE SCALE GENOMIC DNA]</scope>
    <source>
        <strain evidence="1 2">KSS8</strain>
    </source>
</reference>
<sequence>MRTAIDRLRDADAPPPDATPALRALWHEVHGDWHAAHALVEEPADTEECLLHAFLHRAEGDLANASYWYRRAQVPLRRDSLDAERAALAERLLG</sequence>